<accession>A0ABP0X8V0</accession>
<reference evidence="5" key="1">
    <citation type="submission" date="2024-02" db="EMBL/GenBank/DDBJ databases">
        <authorList>
            <consortium name="ELIXIR-Norway"/>
            <consortium name="Elixir Norway"/>
        </authorList>
    </citation>
    <scope>NUCLEOTIDE SEQUENCE</scope>
</reference>
<name>A0ABP0X8V0_9BRYO</name>
<dbReference type="Pfam" id="PF00443">
    <property type="entry name" value="UCH"/>
    <property type="match status" value="1"/>
</dbReference>
<keyword evidence="2" id="KW-0788">Thiol protease</keyword>
<dbReference type="InterPro" id="IPR018200">
    <property type="entry name" value="USP_CS"/>
</dbReference>
<evidence type="ECO:0000313" key="6">
    <source>
        <dbReference type="Proteomes" id="UP001497444"/>
    </source>
</evidence>
<dbReference type="SUPFAM" id="SSF54001">
    <property type="entry name" value="Cysteine proteinases"/>
    <property type="match status" value="1"/>
</dbReference>
<dbReference type="InterPro" id="IPR028889">
    <property type="entry name" value="USP"/>
</dbReference>
<dbReference type="InterPro" id="IPR001394">
    <property type="entry name" value="Peptidase_C19_UCH"/>
</dbReference>
<comment type="function">
    <text evidence="2">Recognizes and hydrolyzes the peptide bond at the C-terminal Gly of ubiquitin. Involved in the processing of poly-ubiquitin precursors as well as that of ubiquitinated proteins.</text>
</comment>
<dbReference type="PROSITE" id="PS50235">
    <property type="entry name" value="USP_3"/>
    <property type="match status" value="1"/>
</dbReference>
<keyword evidence="2" id="KW-0645">Protease</keyword>
<comment type="catalytic activity">
    <reaction evidence="2">
        <text>Thiol-dependent hydrolysis of ester, thioester, amide, peptide and isopeptide bonds formed by the C-terminal Gly of ubiquitin (a 76-residue protein attached to proteins as an intracellular targeting signal).</text>
        <dbReference type="EC" id="3.4.19.12"/>
    </reaction>
</comment>
<evidence type="ECO:0000256" key="2">
    <source>
        <dbReference type="RuleBase" id="RU366025"/>
    </source>
</evidence>
<evidence type="ECO:0000313" key="5">
    <source>
        <dbReference type="EMBL" id="CAK9275538.1"/>
    </source>
</evidence>
<gene>
    <name evidence="5" type="ORF">CSSPJE1EN1_LOCUS21016</name>
</gene>
<dbReference type="InterPro" id="IPR038765">
    <property type="entry name" value="Papain-like_cys_pep_sf"/>
</dbReference>
<dbReference type="EC" id="3.4.19.12" evidence="2"/>
<protein>
    <recommendedName>
        <fullName evidence="2">Ubiquitin carboxyl-terminal hydrolase</fullName>
        <ecNumber evidence="2">3.4.19.12</ecNumber>
    </recommendedName>
</protein>
<keyword evidence="2" id="KW-0833">Ubl conjugation pathway</keyword>
<evidence type="ECO:0000256" key="1">
    <source>
        <dbReference type="ARBA" id="ARBA00009085"/>
    </source>
</evidence>
<organism evidence="5 6">
    <name type="scientific">Sphagnum jensenii</name>
    <dbReference type="NCBI Taxonomy" id="128206"/>
    <lineage>
        <taxon>Eukaryota</taxon>
        <taxon>Viridiplantae</taxon>
        <taxon>Streptophyta</taxon>
        <taxon>Embryophyta</taxon>
        <taxon>Bryophyta</taxon>
        <taxon>Sphagnophytina</taxon>
        <taxon>Sphagnopsida</taxon>
        <taxon>Sphagnales</taxon>
        <taxon>Sphagnaceae</taxon>
        <taxon>Sphagnum</taxon>
    </lineage>
</organism>
<dbReference type="PROSITE" id="PS00973">
    <property type="entry name" value="USP_2"/>
    <property type="match status" value="1"/>
</dbReference>
<sequence length="862" mass="93989">MEVAAPQRGGWTGPQQRRVLFHAATASKTSPLPGSSSILPQPLNASTNLPAAAAAAVPSSKTSSSSSAQEAWFWSAAAQKIGAGLSNLGNTCFLNSVLQCLTYTPPLAGYLKSGQHQATCRAAGFCALCALQAHVKQALSSSGNVVSPSHLVKNLRSISKSFRNCRQEDAHEYMRYLIEAMHNCCIPVGVATNSSAVRDRSLVYSIFGGQLRSQVKCTVCSHCSNTYDPFLDLSLEIVRADSLTKALARFTAVESLDGNNKYYCSRCKKKVPALKQFTVDKAPNVLTIQFKRFSGTGSSGGKLDKKIEFGRTLDMQPFISNPQEKNAKYTLYAVLVHAGWSTHSGHYYCYVRTASGMWHALDDSRVKQVSERVVMDQKAYILFYIRDVAIKTMKKNELAPLGNSPSTCKRLLSDGATKSEDGKDVAMEEANDLGCKSSIRKDEATGEQTTRDTVKHTSVAQVVATVKSCAPNRAAVNTQMASTSVRIDSRHLTKNLAGQINGETEACKVPVHKKFLTEATVGLGTEVLNDGKEARNMLENDNNRLAESIKDGNQVGDCSTSGKVEDAKQDDCKRKCGLPTHYSYVMLLRVMPRTRHFFPKALGLQRQKKQHLGREFGELDSSSLFFRRKNPKRLWSDGEQFVSKKPKLVEDGAVLSGNLVTGTAHPSNLNLQVPSSVEQREGPVVKEETCSMTSFPNISEVTGTKCTGQTGNGELHQARTDLHKGHEGEGGNTMSTCMERVARDASCRMSQNKDHLTMDGKGGVTGSSILHTSSVYDAKVPQWDDTGANGHLISKKVDSLVRRDKIVTPEIDPWDEEYDRGKVKKVRNKPLVDQLLSSGLQAEGANPFQAFCSAKQHTSALT</sequence>
<feature type="compositionally biased region" description="Polar residues" evidence="3">
    <location>
        <begin position="26"/>
        <end position="39"/>
    </location>
</feature>
<keyword evidence="6" id="KW-1185">Reference proteome</keyword>
<dbReference type="PANTHER" id="PTHR24006:SF663">
    <property type="entry name" value="UBIQUITIN CARBOXYL-TERMINAL HYDROLASE 23"/>
    <property type="match status" value="1"/>
</dbReference>
<feature type="domain" description="USP" evidence="4">
    <location>
        <begin position="83"/>
        <end position="387"/>
    </location>
</feature>
<proteinExistence type="inferred from homology"/>
<evidence type="ECO:0000256" key="3">
    <source>
        <dbReference type="SAM" id="MobiDB-lite"/>
    </source>
</evidence>
<dbReference type="CDD" id="cd02661">
    <property type="entry name" value="Peptidase_C19E"/>
    <property type="match status" value="1"/>
</dbReference>
<dbReference type="PANTHER" id="PTHR24006">
    <property type="entry name" value="UBIQUITIN CARBOXYL-TERMINAL HYDROLASE"/>
    <property type="match status" value="1"/>
</dbReference>
<dbReference type="EMBL" id="OZ020101">
    <property type="protein sequence ID" value="CAK9275538.1"/>
    <property type="molecule type" value="Genomic_DNA"/>
</dbReference>
<evidence type="ECO:0000259" key="4">
    <source>
        <dbReference type="PROSITE" id="PS50235"/>
    </source>
</evidence>
<dbReference type="InterPro" id="IPR050164">
    <property type="entry name" value="Peptidase_C19"/>
</dbReference>
<keyword evidence="2" id="KW-0378">Hydrolase</keyword>
<comment type="similarity">
    <text evidence="1 2">Belongs to the peptidase C19 family.</text>
</comment>
<feature type="region of interest" description="Disordered" evidence="3">
    <location>
        <begin position="1"/>
        <end position="39"/>
    </location>
</feature>
<dbReference type="PROSITE" id="PS00972">
    <property type="entry name" value="USP_1"/>
    <property type="match status" value="1"/>
</dbReference>
<dbReference type="Gene3D" id="3.90.70.10">
    <property type="entry name" value="Cysteine proteinases"/>
    <property type="match status" value="1"/>
</dbReference>
<dbReference type="Proteomes" id="UP001497444">
    <property type="component" value="Chromosome 6"/>
</dbReference>